<dbReference type="Proteomes" id="UP000252985">
    <property type="component" value="Chromosome"/>
</dbReference>
<keyword evidence="1" id="KW-0472">Membrane</keyword>
<dbReference type="GeneID" id="37286115"/>
<evidence type="ECO:0000313" key="5">
    <source>
        <dbReference type="Proteomes" id="UP000253273"/>
    </source>
</evidence>
<evidence type="ECO:0000313" key="3">
    <source>
        <dbReference type="EMBL" id="AXG09092.1"/>
    </source>
</evidence>
<name>A0A345E0N3_9EURY</name>
<sequence length="75" mass="7876">MASPALQRTVRRGVALVLLQFGTISAQLYEIDSGGSEDSVATFVTIPLFVGSLCYLLGSLGYGALRPRPSEEGAT</sequence>
<gene>
    <name evidence="3" type="ORF">DU484_04015</name>
    <name evidence="2" type="ORF">DU500_04495</name>
</gene>
<dbReference type="Proteomes" id="UP000253273">
    <property type="component" value="Chromosome"/>
</dbReference>
<protein>
    <submittedName>
        <fullName evidence="2">Uncharacterized protein</fullName>
    </submittedName>
</protein>
<evidence type="ECO:0000313" key="4">
    <source>
        <dbReference type="Proteomes" id="UP000252985"/>
    </source>
</evidence>
<organism evidence="2 5">
    <name type="scientific">Haloplanus rubicundus</name>
    <dbReference type="NCBI Taxonomy" id="1547898"/>
    <lineage>
        <taxon>Archaea</taxon>
        <taxon>Methanobacteriati</taxon>
        <taxon>Methanobacteriota</taxon>
        <taxon>Stenosarchaea group</taxon>
        <taxon>Halobacteria</taxon>
        <taxon>Halobacteriales</taxon>
        <taxon>Haloferacaceae</taxon>
        <taxon>Haloplanus</taxon>
    </lineage>
</organism>
<accession>A0A345EA70</accession>
<dbReference type="OrthoDB" id="382047at2157"/>
<dbReference type="KEGG" id="haj:DU500_04495"/>
<keyword evidence="1" id="KW-0812">Transmembrane</keyword>
<dbReference type="KEGG" id="haq:DU484_04015"/>
<proteinExistence type="predicted"/>
<keyword evidence="5" id="KW-1185">Reference proteome</keyword>
<reference evidence="2 5" key="2">
    <citation type="submission" date="2018-07" db="EMBL/GenBank/DDBJ databases">
        <title>Genome sequences of Haloplanus sp. CBA1113.</title>
        <authorList>
            <person name="Kim Y.B."/>
            <person name="Roh S.W."/>
        </authorList>
    </citation>
    <scope>NUCLEOTIDE SEQUENCE [LARGE SCALE GENOMIC DNA]</scope>
    <source>
        <strain evidence="2 5">CBA1113</strain>
    </source>
</reference>
<dbReference type="EMBL" id="CP031150">
    <property type="protein sequence ID" value="AXG05755.1"/>
    <property type="molecule type" value="Genomic_DNA"/>
</dbReference>
<keyword evidence="1" id="KW-1133">Transmembrane helix</keyword>
<feature type="transmembrane region" description="Helical" evidence="1">
    <location>
        <begin position="42"/>
        <end position="65"/>
    </location>
</feature>
<accession>A0A345E0N3</accession>
<evidence type="ECO:0000313" key="2">
    <source>
        <dbReference type="EMBL" id="AXG05755.1"/>
    </source>
</evidence>
<dbReference type="EMBL" id="CP031148">
    <property type="protein sequence ID" value="AXG09092.1"/>
    <property type="molecule type" value="Genomic_DNA"/>
</dbReference>
<dbReference type="RefSeq" id="WP_114584904.1">
    <property type="nucleotide sequence ID" value="NZ_CP031148.1"/>
</dbReference>
<reference evidence="3 4" key="1">
    <citation type="submission" date="2018-07" db="EMBL/GenBank/DDBJ databases">
        <title>Genome sequences of Haloplanus sp. CBA1112.</title>
        <authorList>
            <person name="Kim Y.B."/>
            <person name="Roh S.W."/>
        </authorList>
    </citation>
    <scope>NUCLEOTIDE SEQUENCE [LARGE SCALE GENOMIC DNA]</scope>
    <source>
        <strain evidence="3 4">CBA1112</strain>
    </source>
</reference>
<dbReference type="AlphaFoldDB" id="A0A345E0N3"/>
<evidence type="ECO:0000256" key="1">
    <source>
        <dbReference type="SAM" id="Phobius"/>
    </source>
</evidence>